<protein>
    <submittedName>
        <fullName evidence="1">Uncharacterized protein</fullName>
    </submittedName>
</protein>
<dbReference type="EMBL" id="JBCITM010000016">
    <property type="protein sequence ID" value="MEN1761433.1"/>
    <property type="molecule type" value="Genomic_DNA"/>
</dbReference>
<evidence type="ECO:0000313" key="2">
    <source>
        <dbReference type="Proteomes" id="UP001407405"/>
    </source>
</evidence>
<comment type="caution">
    <text evidence="1">The sequence shown here is derived from an EMBL/GenBank/DDBJ whole genome shotgun (WGS) entry which is preliminary data.</text>
</comment>
<evidence type="ECO:0000313" key="1">
    <source>
        <dbReference type="EMBL" id="MEN1761433.1"/>
    </source>
</evidence>
<name>A0ABU9VW88_9CLOT</name>
<dbReference type="RefSeq" id="WP_343186721.1">
    <property type="nucleotide sequence ID" value="NZ_JBCITM010000016.1"/>
</dbReference>
<accession>A0ABU9VW88</accession>
<reference evidence="1 2" key="1">
    <citation type="submission" date="2024-04" db="EMBL/GenBank/DDBJ databases">
        <title>Genome sequencing and metabolic network reconstruction of aminoacids and betaine degradation by Anoxynatronum sibiricum.</title>
        <authorList>
            <person name="Detkova E.N."/>
            <person name="Boltjanskaja Y.V."/>
            <person name="Mardanov A.V."/>
            <person name="Kevbrin V."/>
        </authorList>
    </citation>
    <scope>NUCLEOTIDE SEQUENCE [LARGE SCALE GENOMIC DNA]</scope>
    <source>
        <strain evidence="1 2">Z-7981</strain>
    </source>
</reference>
<dbReference type="Proteomes" id="UP001407405">
    <property type="component" value="Unassembled WGS sequence"/>
</dbReference>
<gene>
    <name evidence="1" type="ORF">AAIG11_13150</name>
</gene>
<proteinExistence type="predicted"/>
<organism evidence="1 2">
    <name type="scientific">Anoxynatronum sibiricum</name>
    <dbReference type="NCBI Taxonomy" id="210623"/>
    <lineage>
        <taxon>Bacteria</taxon>
        <taxon>Bacillati</taxon>
        <taxon>Bacillota</taxon>
        <taxon>Clostridia</taxon>
        <taxon>Eubacteriales</taxon>
        <taxon>Clostridiaceae</taxon>
        <taxon>Anoxynatronum</taxon>
    </lineage>
</organism>
<sequence>MTPAATSTGTLNSLAEDLFMELFCDTFGPEKSQHIYIQYPFTDIYGNSRLIWVDLLTDTLLGGRNNGNTSTAIL</sequence>
<keyword evidence="2" id="KW-1185">Reference proteome</keyword>